<evidence type="ECO:0000256" key="3">
    <source>
        <dbReference type="ARBA" id="ARBA00022516"/>
    </source>
</evidence>
<evidence type="ECO:0000256" key="8">
    <source>
        <dbReference type="ARBA" id="ARBA00023098"/>
    </source>
</evidence>
<keyword evidence="5" id="KW-0067">ATP-binding</keyword>
<evidence type="ECO:0000256" key="11">
    <source>
        <dbReference type="ARBA" id="ARBA00023239"/>
    </source>
</evidence>
<dbReference type="Gene3D" id="3.30.70.890">
    <property type="entry name" value="GHMP kinase, C-terminal domain"/>
    <property type="match status" value="1"/>
</dbReference>
<dbReference type="InterPro" id="IPR041431">
    <property type="entry name" value="Mvd1_C"/>
</dbReference>
<dbReference type="InterPro" id="IPR005935">
    <property type="entry name" value="Mev_decarb"/>
</dbReference>
<accession>A0AA36CX03</accession>
<keyword evidence="11" id="KW-0456">Lyase</keyword>
<evidence type="ECO:0000256" key="6">
    <source>
        <dbReference type="ARBA" id="ARBA00022955"/>
    </source>
</evidence>
<dbReference type="InterPro" id="IPR014721">
    <property type="entry name" value="Ribsml_uS5_D2-typ_fold_subgr"/>
</dbReference>
<dbReference type="PANTHER" id="PTHR10977">
    <property type="entry name" value="DIPHOSPHOMEVALONATE DECARBOXYLASE"/>
    <property type="match status" value="1"/>
</dbReference>
<proteinExistence type="predicted"/>
<gene>
    <name evidence="17" type="ORF">MSPICULIGERA_LOCUS15194</name>
</gene>
<keyword evidence="9" id="KW-1207">Sterol metabolism</keyword>
<dbReference type="GO" id="GO:0005524">
    <property type="term" value="F:ATP binding"/>
    <property type="evidence" value="ECO:0007669"/>
    <property type="project" value="UniProtKB-KW"/>
</dbReference>
<dbReference type="AlphaFoldDB" id="A0AA36CX03"/>
<dbReference type="GO" id="GO:0016126">
    <property type="term" value="P:sterol biosynthetic process"/>
    <property type="evidence" value="ECO:0007669"/>
    <property type="project" value="UniProtKB-KW"/>
</dbReference>
<feature type="domain" description="Mvd1 C-terminal" evidence="15">
    <location>
        <begin position="61"/>
        <end position="206"/>
    </location>
</feature>
<dbReference type="InterPro" id="IPR036554">
    <property type="entry name" value="GHMP_kinase_C_sf"/>
</dbReference>
<dbReference type="EMBL" id="CATQJA010002647">
    <property type="protein sequence ID" value="CAJ0576913.1"/>
    <property type="molecule type" value="Genomic_DNA"/>
</dbReference>
<organism evidence="17 18">
    <name type="scientific">Mesorhabditis spiculigera</name>
    <dbReference type="NCBI Taxonomy" id="96644"/>
    <lineage>
        <taxon>Eukaryota</taxon>
        <taxon>Metazoa</taxon>
        <taxon>Ecdysozoa</taxon>
        <taxon>Nematoda</taxon>
        <taxon>Chromadorea</taxon>
        <taxon>Rhabditida</taxon>
        <taxon>Rhabditina</taxon>
        <taxon>Rhabditomorpha</taxon>
        <taxon>Rhabditoidea</taxon>
        <taxon>Rhabditidae</taxon>
        <taxon>Mesorhabditinae</taxon>
        <taxon>Mesorhabditis</taxon>
    </lineage>
</organism>
<evidence type="ECO:0000313" key="18">
    <source>
        <dbReference type="Proteomes" id="UP001177023"/>
    </source>
</evidence>
<feature type="domain" description="Diphosphomevalonate decarboxylase-like N-terminal" evidence="16">
    <location>
        <begin position="8"/>
        <end position="47"/>
    </location>
</feature>
<comment type="function">
    <text evidence="1">Catalyzes the ATP dependent decarboxylation of (R)-5-diphosphomevalonate to form isopentenyl diphosphate (IPP). Functions in the mevalonate (MVA) pathway leading to isopentenyl diphosphate (IPP), a key precursor for the biosynthesis of isoprenoids and sterol synthesis.</text>
</comment>
<keyword evidence="3" id="KW-0444">Lipid biosynthesis</keyword>
<dbReference type="PANTHER" id="PTHR10977:SF3">
    <property type="entry name" value="DIPHOSPHOMEVALONATE DECARBOXYLASE"/>
    <property type="match status" value="1"/>
</dbReference>
<name>A0AA36CX03_9BILA</name>
<dbReference type="Pfam" id="PF22700">
    <property type="entry name" value="MVD-like_N"/>
    <property type="match status" value="1"/>
</dbReference>
<evidence type="ECO:0000256" key="9">
    <source>
        <dbReference type="ARBA" id="ARBA00023166"/>
    </source>
</evidence>
<evidence type="ECO:0000256" key="12">
    <source>
        <dbReference type="ARBA" id="ARBA00031325"/>
    </source>
</evidence>
<keyword evidence="7" id="KW-0756">Sterol biosynthesis</keyword>
<dbReference type="GO" id="GO:0019287">
    <property type="term" value="P:isopentenyl diphosphate biosynthetic process, mevalonate pathway"/>
    <property type="evidence" value="ECO:0007669"/>
    <property type="project" value="TreeGrafter"/>
</dbReference>
<dbReference type="Gene3D" id="3.30.230.10">
    <property type="match status" value="1"/>
</dbReference>
<evidence type="ECO:0000256" key="1">
    <source>
        <dbReference type="ARBA" id="ARBA00003812"/>
    </source>
</evidence>
<evidence type="ECO:0000256" key="13">
    <source>
        <dbReference type="ARBA" id="ARBA00032827"/>
    </source>
</evidence>
<keyword evidence="18" id="KW-1185">Reference proteome</keyword>
<keyword evidence="10" id="KW-0753">Steroid metabolism</keyword>
<dbReference type="Proteomes" id="UP001177023">
    <property type="component" value="Unassembled WGS sequence"/>
</dbReference>
<dbReference type="Pfam" id="PF18376">
    <property type="entry name" value="MDD_C"/>
    <property type="match status" value="1"/>
</dbReference>
<keyword evidence="6" id="KW-0752">Steroid biosynthesis</keyword>
<comment type="catalytic activity">
    <reaction evidence="14">
        <text>(R)-5-diphosphomevalonate + ATP = isopentenyl diphosphate + ADP + phosphate + CO2</text>
        <dbReference type="Rhea" id="RHEA:23732"/>
        <dbReference type="ChEBI" id="CHEBI:16526"/>
        <dbReference type="ChEBI" id="CHEBI:30616"/>
        <dbReference type="ChEBI" id="CHEBI:43474"/>
        <dbReference type="ChEBI" id="CHEBI:57557"/>
        <dbReference type="ChEBI" id="CHEBI:128769"/>
        <dbReference type="ChEBI" id="CHEBI:456216"/>
        <dbReference type="EC" id="4.1.1.33"/>
    </reaction>
</comment>
<evidence type="ECO:0000256" key="2">
    <source>
        <dbReference type="ARBA" id="ARBA00019335"/>
    </source>
</evidence>
<dbReference type="InterPro" id="IPR053859">
    <property type="entry name" value="MVD-like_N"/>
</dbReference>
<dbReference type="GO" id="GO:0004163">
    <property type="term" value="F:diphosphomevalonate decarboxylase activity"/>
    <property type="evidence" value="ECO:0007669"/>
    <property type="project" value="UniProtKB-EC"/>
</dbReference>
<dbReference type="GO" id="GO:0005829">
    <property type="term" value="C:cytosol"/>
    <property type="evidence" value="ECO:0007669"/>
    <property type="project" value="TreeGrafter"/>
</dbReference>
<keyword evidence="8" id="KW-0443">Lipid metabolism</keyword>
<dbReference type="PIRSF" id="PIRSF015950">
    <property type="entry name" value="Mev_P_decrbx"/>
    <property type="match status" value="1"/>
</dbReference>
<reference evidence="17" key="1">
    <citation type="submission" date="2023-06" db="EMBL/GenBank/DDBJ databases">
        <authorList>
            <person name="Delattre M."/>
        </authorList>
    </citation>
    <scope>NUCLEOTIDE SEQUENCE</scope>
    <source>
        <strain evidence="17">AF72</strain>
    </source>
</reference>
<sequence length="251" mass="27618">MKTLFGFSQDEASRLARLGSGSAVRSLDGGLVRWHRGTRADGIDSVAEQLFPASHWPALRALIFVANDQEKKDGSTKGMQMTVETSSLLQERVAGVDETINSLTEAYAAKDFSKLAELVMKDSDNFHACCLDTKPPLPYLNDTSRLIIDLVHRFNSGKTPHENQEKKQPETPEAAYTFDAGPNACIYIEEVNVREFLKYAAGHLRFAPAAKAKIQEILGVDVETLPDTPLILDLIYSTVGGEPQILAHQMS</sequence>
<evidence type="ECO:0000259" key="15">
    <source>
        <dbReference type="Pfam" id="PF18376"/>
    </source>
</evidence>
<evidence type="ECO:0000256" key="7">
    <source>
        <dbReference type="ARBA" id="ARBA00023011"/>
    </source>
</evidence>
<evidence type="ECO:0000256" key="14">
    <source>
        <dbReference type="ARBA" id="ARBA00048154"/>
    </source>
</evidence>
<dbReference type="SUPFAM" id="SSF55060">
    <property type="entry name" value="GHMP Kinase, C-terminal domain"/>
    <property type="match status" value="1"/>
</dbReference>
<evidence type="ECO:0000259" key="16">
    <source>
        <dbReference type="Pfam" id="PF22700"/>
    </source>
</evidence>
<keyword evidence="4" id="KW-0547">Nucleotide-binding</keyword>
<evidence type="ECO:0000256" key="10">
    <source>
        <dbReference type="ARBA" id="ARBA00023221"/>
    </source>
</evidence>
<evidence type="ECO:0000256" key="4">
    <source>
        <dbReference type="ARBA" id="ARBA00022741"/>
    </source>
</evidence>
<comment type="caution">
    <text evidence="17">The sequence shown here is derived from an EMBL/GenBank/DDBJ whole genome shotgun (WGS) entry which is preliminary data.</text>
</comment>
<evidence type="ECO:0000313" key="17">
    <source>
        <dbReference type="EMBL" id="CAJ0576913.1"/>
    </source>
</evidence>
<feature type="non-terminal residue" evidence="17">
    <location>
        <position position="1"/>
    </location>
</feature>
<protein>
    <recommendedName>
        <fullName evidence="2">Diphosphomevalonate decarboxylase</fullName>
    </recommendedName>
    <alternativeName>
        <fullName evidence="12">Mevalonate (diphospho)decarboxylase</fullName>
    </alternativeName>
    <alternativeName>
        <fullName evidence="13">Mevalonate pyrophosphate decarboxylase</fullName>
    </alternativeName>
</protein>
<evidence type="ECO:0000256" key="5">
    <source>
        <dbReference type="ARBA" id="ARBA00022840"/>
    </source>
</evidence>